<evidence type="ECO:0000259" key="2">
    <source>
        <dbReference type="Pfam" id="PF01370"/>
    </source>
</evidence>
<dbReference type="Proteomes" id="UP000600547">
    <property type="component" value="Unassembled WGS sequence"/>
</dbReference>
<sequence length="337" mass="37760">MNTDERPRSHAIVTGGAGFIGSHLVDRLLAEGWRVTVIDNFDPFYDPAVKERNVAAHLDHPGFELIRADIRSDPLELKRSIRGDVHVCVHLAALAGVRPSFARPAEYLDVNVVGTQNVLELARLLGVRQFIYASSSSVYGTCPNVPWREDERDLQPISPYAASKLSGELLGQVWAHVYGIRFVALRFFTVYGPRQRPDLAIHAFARRILSGQPINVFGNGHSRRDYTFITEIVEGIVQAIEYDLSLFRVINLGNNHTISLMNMIEVLEDVTGLRAHLHHLPEQFGDVPQTWADVEVARQVLGYAPRTLFYDGVQAFMDWLYAEPPLPARAEPSRTGS</sequence>
<organism evidence="3 4">
    <name type="scientific">Deinococcus arenae</name>
    <dbReference type="NCBI Taxonomy" id="1452751"/>
    <lineage>
        <taxon>Bacteria</taxon>
        <taxon>Thermotogati</taxon>
        <taxon>Deinococcota</taxon>
        <taxon>Deinococci</taxon>
        <taxon>Deinococcales</taxon>
        <taxon>Deinococcaceae</taxon>
        <taxon>Deinococcus</taxon>
    </lineage>
</organism>
<proteinExistence type="predicted"/>
<evidence type="ECO:0000256" key="1">
    <source>
        <dbReference type="ARBA" id="ARBA00023027"/>
    </source>
</evidence>
<reference evidence="4" key="1">
    <citation type="journal article" date="2019" name="Int. J. Syst. Evol. Microbiol.">
        <title>The Global Catalogue of Microorganisms (GCM) 10K type strain sequencing project: providing services to taxonomists for standard genome sequencing and annotation.</title>
        <authorList>
            <consortium name="The Broad Institute Genomics Platform"/>
            <consortium name="The Broad Institute Genome Sequencing Center for Infectious Disease"/>
            <person name="Wu L."/>
            <person name="Ma J."/>
        </authorList>
    </citation>
    <scope>NUCLEOTIDE SEQUENCE [LARGE SCALE GENOMIC DNA]</scope>
    <source>
        <strain evidence="4">JCM 31047</strain>
    </source>
</reference>
<dbReference type="Gene3D" id="3.40.50.720">
    <property type="entry name" value="NAD(P)-binding Rossmann-like Domain"/>
    <property type="match status" value="1"/>
</dbReference>
<evidence type="ECO:0000313" key="4">
    <source>
        <dbReference type="Proteomes" id="UP000600547"/>
    </source>
</evidence>
<evidence type="ECO:0000313" key="3">
    <source>
        <dbReference type="EMBL" id="GGM38014.1"/>
    </source>
</evidence>
<gene>
    <name evidence="3" type="ORF">GCM10008956_13000</name>
</gene>
<accession>A0A8H9GPE1</accession>
<comment type="caution">
    <text evidence="3">The sequence shown here is derived from an EMBL/GenBank/DDBJ whole genome shotgun (WGS) entry which is preliminary data.</text>
</comment>
<dbReference type="PRINTS" id="PR01713">
    <property type="entry name" value="NUCEPIMERASE"/>
</dbReference>
<dbReference type="Pfam" id="PF01370">
    <property type="entry name" value="Epimerase"/>
    <property type="match status" value="1"/>
</dbReference>
<protein>
    <submittedName>
        <fullName evidence="3">Epimerase</fullName>
    </submittedName>
</protein>
<name>A0A8H9GPE1_9DEIO</name>
<dbReference type="PANTHER" id="PTHR43574">
    <property type="entry name" value="EPIMERASE-RELATED"/>
    <property type="match status" value="1"/>
</dbReference>
<feature type="domain" description="NAD-dependent epimerase/dehydratase" evidence="2">
    <location>
        <begin position="12"/>
        <end position="253"/>
    </location>
</feature>
<dbReference type="InterPro" id="IPR036291">
    <property type="entry name" value="NAD(P)-bd_dom_sf"/>
</dbReference>
<dbReference type="InterPro" id="IPR001509">
    <property type="entry name" value="Epimerase_deHydtase"/>
</dbReference>
<dbReference type="EMBL" id="BMQG01000003">
    <property type="protein sequence ID" value="GGM38014.1"/>
    <property type="molecule type" value="Genomic_DNA"/>
</dbReference>
<keyword evidence="1" id="KW-0520">NAD</keyword>
<dbReference type="SUPFAM" id="SSF51735">
    <property type="entry name" value="NAD(P)-binding Rossmann-fold domains"/>
    <property type="match status" value="1"/>
</dbReference>
<dbReference type="AlphaFoldDB" id="A0A8H9GPE1"/>
<keyword evidence="4" id="KW-1185">Reference proteome</keyword>
<dbReference type="RefSeq" id="WP_110833273.1">
    <property type="nucleotide sequence ID" value="NZ_BMQG01000003.1"/>
</dbReference>